<dbReference type="PANTHER" id="PTHR11005">
    <property type="entry name" value="LYSOSOMAL ACID LIPASE-RELATED"/>
    <property type="match status" value="1"/>
</dbReference>
<dbReference type="CDD" id="cd22209">
    <property type="entry name" value="EMC10"/>
    <property type="match status" value="1"/>
</dbReference>
<evidence type="ECO:0000313" key="4">
    <source>
        <dbReference type="Proteomes" id="UP000887458"/>
    </source>
</evidence>
<comment type="caution">
    <text evidence="3">The sequence shown here is derived from an EMBL/GenBank/DDBJ whole genome shotgun (WGS) entry which is preliminary data.</text>
</comment>
<dbReference type="Gene3D" id="3.40.50.1820">
    <property type="entry name" value="alpha/beta hydrolase"/>
    <property type="match status" value="1"/>
</dbReference>
<proteinExistence type="predicted"/>
<feature type="domain" description="Partial AB-hydrolase lipase" evidence="2">
    <location>
        <begin position="228"/>
        <end position="288"/>
    </location>
</feature>
<feature type="signal peptide" evidence="1">
    <location>
        <begin position="1"/>
        <end position="25"/>
    </location>
</feature>
<dbReference type="EMBL" id="NJHN03000038">
    <property type="protein sequence ID" value="KAH9421687.1"/>
    <property type="molecule type" value="Genomic_DNA"/>
</dbReference>
<accession>A0ABQ8JGE5</accession>
<reference evidence="3 4" key="1">
    <citation type="journal article" date="2018" name="J. Allergy Clin. Immunol.">
        <title>High-quality assembly of Dermatophagoides pteronyssinus genome and transcriptome reveals a wide range of novel allergens.</title>
        <authorList>
            <person name="Liu X.Y."/>
            <person name="Yang K.Y."/>
            <person name="Wang M.Q."/>
            <person name="Kwok J.S."/>
            <person name="Zeng X."/>
            <person name="Yang Z."/>
            <person name="Xiao X.J."/>
            <person name="Lau C.P."/>
            <person name="Li Y."/>
            <person name="Huang Z.M."/>
            <person name="Ba J.G."/>
            <person name="Yim A.K."/>
            <person name="Ouyang C.Y."/>
            <person name="Ngai S.M."/>
            <person name="Chan T.F."/>
            <person name="Leung E.L."/>
            <person name="Liu L."/>
            <person name="Liu Z.G."/>
            <person name="Tsui S.K."/>
        </authorList>
    </citation>
    <scope>NUCLEOTIDE SEQUENCE [LARGE SCALE GENOMIC DNA]</scope>
    <source>
        <strain evidence="3">Derp</strain>
    </source>
</reference>
<dbReference type="InterPro" id="IPR006693">
    <property type="entry name" value="AB_hydrolase_lipase"/>
</dbReference>
<reference evidence="3 4" key="2">
    <citation type="journal article" date="2022" name="Mol. Biol. Evol.">
        <title>Comparative Genomics Reveals Insights into the Divergent Evolution of Astigmatic Mites and Household Pest Adaptations.</title>
        <authorList>
            <person name="Xiong Q."/>
            <person name="Wan A.T."/>
            <person name="Liu X."/>
            <person name="Fung C.S."/>
            <person name="Xiao X."/>
            <person name="Malainual N."/>
            <person name="Hou J."/>
            <person name="Wang L."/>
            <person name="Wang M."/>
            <person name="Yang K.Y."/>
            <person name="Cui Y."/>
            <person name="Leung E.L."/>
            <person name="Nong W."/>
            <person name="Shin S.K."/>
            <person name="Au S.W."/>
            <person name="Jeong K.Y."/>
            <person name="Chew F.T."/>
            <person name="Hui J.H."/>
            <person name="Leung T.F."/>
            <person name="Tungtrongchitr A."/>
            <person name="Zhong N."/>
            <person name="Liu Z."/>
            <person name="Tsui S.K."/>
        </authorList>
    </citation>
    <scope>NUCLEOTIDE SEQUENCE [LARGE SCALE GENOMIC DNA]</scope>
    <source>
        <strain evidence="3">Derp</strain>
    </source>
</reference>
<dbReference type="InterPro" id="IPR029058">
    <property type="entry name" value="AB_hydrolase_fold"/>
</dbReference>
<protein>
    <submittedName>
        <fullName evidence="3">Alpha/beta-hydrolase lipase region</fullName>
    </submittedName>
</protein>
<evidence type="ECO:0000313" key="3">
    <source>
        <dbReference type="EMBL" id="KAH9421687.1"/>
    </source>
</evidence>
<gene>
    <name evidence="3" type="primary">lipl-2_5</name>
    <name evidence="3" type="ORF">DERP_014962</name>
</gene>
<keyword evidence="1" id="KW-0732">Signal</keyword>
<keyword evidence="4" id="KW-1185">Reference proteome</keyword>
<evidence type="ECO:0000256" key="1">
    <source>
        <dbReference type="SAM" id="SignalP"/>
    </source>
</evidence>
<dbReference type="Pfam" id="PF04083">
    <property type="entry name" value="Abhydro_lipase"/>
    <property type="match status" value="1"/>
</dbReference>
<evidence type="ECO:0000259" key="2">
    <source>
        <dbReference type="Pfam" id="PF04083"/>
    </source>
</evidence>
<sequence length="605" mass="69578">MFRSHYNWIIILIISTIICLNFTSCDHHSNNIIINNNHNLDDFQSQQNMMMNNQVNNLVIIRLYHAFNSDENYQYRGLLTIQNNVPIIKQDSINDEQLKSLQESSKNGDNYYLKAEAYQTLVFEHEKPYQISKTFIPACALLESSLNDQLWISLDVNSRFVYLMANIPNVYCTSSSSSQSSFDNLSSKSFNTTVLYSKTVISAGNEISNGQSIITEDADDPDKHRTLNELIESRGFEVEEHSIETNDGYILLAHRIVWPKNSSINPKDLKPVLVQHGLFGASSDFCINSPFLRTKQSKYGDTIAFALMLTRKYDVWLANSRGNRYSRRHRTRSPSNRNFWQFTWDHMATEDLPATINYVRNATERKTIAYIGWSQGTAIMFTLMSLQPEYADIIQPFIALAPITFVKDIESPMRYFSPMEPLLKIIGGEFIPSNALVENLVDKFCQYSDIRPLCADLIFLFGGFDRKNLNETRIGVYLHFTPSTTSTWDVAHWAQLVNRGRFQRFDYGSAARNQKHYNQSTAPDIPLENIPPRAKIALYQGHNDVLSTELNLNLLKNIFKKSGVKLIRDFYISDPKWTHLDFGFGENAGKFFINDMIDTLNQYAK</sequence>
<dbReference type="SUPFAM" id="SSF53474">
    <property type="entry name" value="alpha/beta-Hydrolases"/>
    <property type="match status" value="1"/>
</dbReference>
<feature type="chain" id="PRO_5046574641" evidence="1">
    <location>
        <begin position="26"/>
        <end position="605"/>
    </location>
</feature>
<organism evidence="3 4">
    <name type="scientific">Dermatophagoides pteronyssinus</name>
    <name type="common">European house dust mite</name>
    <dbReference type="NCBI Taxonomy" id="6956"/>
    <lineage>
        <taxon>Eukaryota</taxon>
        <taxon>Metazoa</taxon>
        <taxon>Ecdysozoa</taxon>
        <taxon>Arthropoda</taxon>
        <taxon>Chelicerata</taxon>
        <taxon>Arachnida</taxon>
        <taxon>Acari</taxon>
        <taxon>Acariformes</taxon>
        <taxon>Sarcoptiformes</taxon>
        <taxon>Astigmata</taxon>
        <taxon>Psoroptidia</taxon>
        <taxon>Analgoidea</taxon>
        <taxon>Pyroglyphidae</taxon>
        <taxon>Dermatophagoidinae</taxon>
        <taxon>Dermatophagoides</taxon>
    </lineage>
</organism>
<name>A0ABQ8JGE5_DERPT</name>
<dbReference type="Proteomes" id="UP000887458">
    <property type="component" value="Unassembled WGS sequence"/>
</dbReference>